<organism evidence="2 3">
    <name type="scientific">Pararoseomonas baculiformis</name>
    <dbReference type="NCBI Taxonomy" id="2820812"/>
    <lineage>
        <taxon>Bacteria</taxon>
        <taxon>Pseudomonadati</taxon>
        <taxon>Pseudomonadota</taxon>
        <taxon>Alphaproteobacteria</taxon>
        <taxon>Acetobacterales</taxon>
        <taxon>Acetobacteraceae</taxon>
        <taxon>Pararoseomonas</taxon>
    </lineage>
</organism>
<dbReference type="EMBL" id="JAGIZB010000001">
    <property type="protein sequence ID" value="MBP0443228.1"/>
    <property type="molecule type" value="Genomic_DNA"/>
</dbReference>
<dbReference type="Pfam" id="PF10011">
    <property type="entry name" value="DUF2254"/>
    <property type="match status" value="1"/>
</dbReference>
<feature type="transmembrane region" description="Helical" evidence="1">
    <location>
        <begin position="67"/>
        <end position="89"/>
    </location>
</feature>
<proteinExistence type="predicted"/>
<name>A0ABS4A9L3_9PROT</name>
<dbReference type="Proteomes" id="UP000681594">
    <property type="component" value="Unassembled WGS sequence"/>
</dbReference>
<keyword evidence="3" id="KW-1185">Reference proteome</keyword>
<feature type="transmembrane region" description="Helical" evidence="1">
    <location>
        <begin position="110"/>
        <end position="129"/>
    </location>
</feature>
<protein>
    <submittedName>
        <fullName evidence="2">DUF2254 domain-containing protein</fullName>
    </submittedName>
</protein>
<sequence>MFLKRLLAIWDQLRHGMWLIPSVLILLGAVLAVALLAVDAGHGAEDEVRSWWMNAGGAQDARELLSALLSGVIAMAATIFSATVVALTLAANQYGPRLVRVFRADLTTQITLGTFAMTIVYLVLVLRTVRGDAAFSDVPHVAVSFGTLLALLCVLALLVFITELARMAAANRVVELVGRELDTELQTLPLLPPNGEGERLRRADGQDTPGADFWDAAGSLTFRQEGYVQAVDEQGLLAWAERKDAVLRLDFRAGDFVVEGDPRILVHPASALQAAEEDNICNLAVVGSERTPTEDLEFAIRHLVEVAVRALSPGINDPFTAIA</sequence>
<dbReference type="InterPro" id="IPR018723">
    <property type="entry name" value="DUF2254_membrane"/>
</dbReference>
<reference evidence="2 3" key="1">
    <citation type="submission" date="2021-03" db="EMBL/GenBank/DDBJ databases">
        <authorList>
            <person name="So Y."/>
        </authorList>
    </citation>
    <scope>NUCLEOTIDE SEQUENCE [LARGE SCALE GENOMIC DNA]</scope>
    <source>
        <strain evidence="2 3">SSH11</strain>
    </source>
</reference>
<feature type="transmembrane region" description="Helical" evidence="1">
    <location>
        <begin position="141"/>
        <end position="162"/>
    </location>
</feature>
<dbReference type="RefSeq" id="WP_209377451.1">
    <property type="nucleotide sequence ID" value="NZ_JAGIZB010000001.1"/>
</dbReference>
<accession>A0ABS4A9L3</accession>
<evidence type="ECO:0000256" key="1">
    <source>
        <dbReference type="SAM" id="Phobius"/>
    </source>
</evidence>
<keyword evidence="1" id="KW-1133">Transmembrane helix</keyword>
<evidence type="ECO:0000313" key="3">
    <source>
        <dbReference type="Proteomes" id="UP000681594"/>
    </source>
</evidence>
<keyword evidence="1" id="KW-0812">Transmembrane</keyword>
<keyword evidence="1" id="KW-0472">Membrane</keyword>
<comment type="caution">
    <text evidence="2">The sequence shown here is derived from an EMBL/GenBank/DDBJ whole genome shotgun (WGS) entry which is preliminary data.</text>
</comment>
<gene>
    <name evidence="2" type="ORF">J8J14_00425</name>
</gene>
<evidence type="ECO:0000313" key="2">
    <source>
        <dbReference type="EMBL" id="MBP0443228.1"/>
    </source>
</evidence>